<feature type="compositionally biased region" description="Low complexity" evidence="1">
    <location>
        <begin position="333"/>
        <end position="352"/>
    </location>
</feature>
<comment type="caution">
    <text evidence="2">The sequence shown here is derived from an EMBL/GenBank/DDBJ whole genome shotgun (WGS) entry which is preliminary data.</text>
</comment>
<feature type="region of interest" description="Disordered" evidence="1">
    <location>
        <begin position="1"/>
        <end position="22"/>
    </location>
</feature>
<protein>
    <submittedName>
        <fullName evidence="2">Uncharacterized protein</fullName>
    </submittedName>
</protein>
<name>A0ABV5MD15_9ACTN</name>
<proteinExistence type="predicted"/>
<keyword evidence="3" id="KW-1185">Reference proteome</keyword>
<evidence type="ECO:0000313" key="3">
    <source>
        <dbReference type="Proteomes" id="UP001589608"/>
    </source>
</evidence>
<sequence length="510" mass="51535">MIASTDRVRLPIRPDTPPSRGDDLLVLTDRGAGRAVLLDLRTQVQRSLTLESDETAVVAGARPLLVHAATGRVDRLAADGSVAATPVAQTGGRPGGWAVAAGALWLAEPATGAVLRIGDAGPATRVEHAFSSGHAPLLAGAGDTLAVLDPEAGAVRLISGPAPGTYAVRLPGGRPASFGVAPGGDFAAFVGPATGGPAGGTARGAVGDRVSVTVAGLGDHAESVTRSVGAAGDSFGPPVLTHDRVYLGDTRSGDVWTIRARPAVGAPSSIAVAPGPADLELFVNGSAVWANDPNGPNAVAIYDDSRQPITKYAPPSASPLPSGPPPSPTAIHSSNPPTTSPTKTQTPSSRSPKATRTTGAGHPTNAPPGTNGPPGTIGPPAHANTAAFTNIGDGGQVGRCRTLAGRADIDATKTLMIAQKRTDPPDGTYYVQYAGPREGNLAPGRWTSTSPTYFGDQPGQHYSAYLLIVDVAAARSWWAAHESGDFAHATSLPGTTADTVTGLVRIDKPC</sequence>
<evidence type="ECO:0000313" key="2">
    <source>
        <dbReference type="EMBL" id="MFB9446737.1"/>
    </source>
</evidence>
<dbReference type="Proteomes" id="UP001589608">
    <property type="component" value="Unassembled WGS sequence"/>
</dbReference>
<organism evidence="2 3">
    <name type="scientific">Dactylosporangium vinaceum</name>
    <dbReference type="NCBI Taxonomy" id="53362"/>
    <lineage>
        <taxon>Bacteria</taxon>
        <taxon>Bacillati</taxon>
        <taxon>Actinomycetota</taxon>
        <taxon>Actinomycetes</taxon>
        <taxon>Micromonosporales</taxon>
        <taxon>Micromonosporaceae</taxon>
        <taxon>Dactylosporangium</taxon>
    </lineage>
</organism>
<evidence type="ECO:0000256" key="1">
    <source>
        <dbReference type="SAM" id="MobiDB-lite"/>
    </source>
</evidence>
<feature type="region of interest" description="Disordered" evidence="1">
    <location>
        <begin position="309"/>
        <end position="384"/>
    </location>
</feature>
<gene>
    <name evidence="2" type="ORF">ACFFTR_26915</name>
</gene>
<reference evidence="2 3" key="1">
    <citation type="submission" date="2024-09" db="EMBL/GenBank/DDBJ databases">
        <authorList>
            <person name="Sun Q."/>
            <person name="Mori K."/>
        </authorList>
    </citation>
    <scope>NUCLEOTIDE SEQUENCE [LARGE SCALE GENOMIC DNA]</scope>
    <source>
        <strain evidence="2 3">JCM 3307</strain>
    </source>
</reference>
<feature type="compositionally biased region" description="Pro residues" evidence="1">
    <location>
        <begin position="316"/>
        <end position="328"/>
    </location>
</feature>
<accession>A0ABV5MD15</accession>
<dbReference type="EMBL" id="JBHMCA010000049">
    <property type="protein sequence ID" value="MFB9446737.1"/>
    <property type="molecule type" value="Genomic_DNA"/>
</dbReference>